<name>M6QPF9_9LEPT</name>
<dbReference type="RefSeq" id="WP_004503092.1">
    <property type="nucleotide sequence ID" value="NZ_AHNU02000039.1"/>
</dbReference>
<feature type="domain" description="DUF7832" evidence="1">
    <location>
        <begin position="4"/>
        <end position="71"/>
    </location>
</feature>
<protein>
    <recommendedName>
        <fullName evidence="1">DUF7832 domain-containing protein</fullName>
    </recommendedName>
</protein>
<organism evidence="2 3">
    <name type="scientific">Leptospira weilii str. UI 13098</name>
    <dbReference type="NCBI Taxonomy" id="1088542"/>
    <lineage>
        <taxon>Bacteria</taxon>
        <taxon>Pseudomonadati</taxon>
        <taxon>Spirochaetota</taxon>
        <taxon>Spirochaetia</taxon>
        <taxon>Leptospirales</taxon>
        <taxon>Leptospiraceae</taxon>
        <taxon>Leptospira</taxon>
    </lineage>
</organism>
<dbReference type="Proteomes" id="UP000012118">
    <property type="component" value="Unassembled WGS sequence"/>
</dbReference>
<dbReference type="InterPro" id="IPR057154">
    <property type="entry name" value="DUF7832"/>
</dbReference>
<evidence type="ECO:0000259" key="1">
    <source>
        <dbReference type="Pfam" id="PF25191"/>
    </source>
</evidence>
<dbReference type="AlphaFoldDB" id="M6QPF9"/>
<reference evidence="2 3" key="1">
    <citation type="submission" date="2013-01" db="EMBL/GenBank/DDBJ databases">
        <authorList>
            <person name="Harkins D.M."/>
            <person name="Durkin A.S."/>
            <person name="Brinkac L.M."/>
            <person name="Haft D.H."/>
            <person name="Selengut J.D."/>
            <person name="Sanka R."/>
            <person name="DePew J."/>
            <person name="Purushe J."/>
            <person name="Chanthongthip A."/>
            <person name="Lattana O."/>
            <person name="Phetsouvanh R."/>
            <person name="Newton P.N."/>
            <person name="Vinetz J.M."/>
            <person name="Sutton G.G."/>
            <person name="Nierman W.C."/>
            <person name="Fouts D.E."/>
        </authorList>
    </citation>
    <scope>NUCLEOTIDE SEQUENCE [LARGE SCALE GENOMIC DNA]</scope>
    <source>
        <strain evidence="2 3">UI 13098</strain>
    </source>
</reference>
<dbReference type="Pfam" id="PF25191">
    <property type="entry name" value="DUF7832"/>
    <property type="match status" value="1"/>
</dbReference>
<sequence>MELEFKEAFQQLKAREVTPVTIYEELFDGCLSDDMLTDQGNKFTHFYYSGEYLDDYETFLADENIPTLYHVPFTWDAYSKISRVIDKRYKKWISNKNPRWWEFWK</sequence>
<keyword evidence="3" id="KW-1185">Reference proteome</keyword>
<proteinExistence type="predicted"/>
<comment type="caution">
    <text evidence="2">The sequence shown here is derived from an EMBL/GenBank/DDBJ whole genome shotgun (WGS) entry which is preliminary data.</text>
</comment>
<dbReference type="EMBL" id="AHNU02000039">
    <property type="protein sequence ID" value="EMN90757.1"/>
    <property type="molecule type" value="Genomic_DNA"/>
</dbReference>
<evidence type="ECO:0000313" key="3">
    <source>
        <dbReference type="Proteomes" id="UP000012118"/>
    </source>
</evidence>
<gene>
    <name evidence="2" type="ORF">LEP1GSC108_2282</name>
</gene>
<evidence type="ECO:0000313" key="2">
    <source>
        <dbReference type="EMBL" id="EMN90757.1"/>
    </source>
</evidence>
<accession>M6QPF9</accession>